<accession>A0AAV2FRW3</accession>
<dbReference type="Proteomes" id="UP001497516">
    <property type="component" value="Chromosome 7"/>
</dbReference>
<keyword evidence="2" id="KW-1185">Reference proteome</keyword>
<gene>
    <name evidence="1" type="ORF">LTRI10_LOCUS40772</name>
</gene>
<evidence type="ECO:0000313" key="1">
    <source>
        <dbReference type="EMBL" id="CAL1400659.1"/>
    </source>
</evidence>
<organism evidence="1 2">
    <name type="scientific">Linum trigynum</name>
    <dbReference type="NCBI Taxonomy" id="586398"/>
    <lineage>
        <taxon>Eukaryota</taxon>
        <taxon>Viridiplantae</taxon>
        <taxon>Streptophyta</taxon>
        <taxon>Embryophyta</taxon>
        <taxon>Tracheophyta</taxon>
        <taxon>Spermatophyta</taxon>
        <taxon>Magnoliopsida</taxon>
        <taxon>eudicotyledons</taxon>
        <taxon>Gunneridae</taxon>
        <taxon>Pentapetalae</taxon>
        <taxon>rosids</taxon>
        <taxon>fabids</taxon>
        <taxon>Malpighiales</taxon>
        <taxon>Linaceae</taxon>
        <taxon>Linum</taxon>
    </lineage>
</organism>
<sequence length="94" mass="10553">MFKVGPHQVVIIARFYYAAFTTSSTEGGAGTARWTKSKGPVDCDLTAVLLTKQRKKKKAGIDKNLPWRSRPVSQSCCRRFSRNRTLQFKPSSTT</sequence>
<dbReference type="EMBL" id="OZ034820">
    <property type="protein sequence ID" value="CAL1400659.1"/>
    <property type="molecule type" value="Genomic_DNA"/>
</dbReference>
<name>A0AAV2FRW3_9ROSI</name>
<evidence type="ECO:0000313" key="2">
    <source>
        <dbReference type="Proteomes" id="UP001497516"/>
    </source>
</evidence>
<reference evidence="1 2" key="1">
    <citation type="submission" date="2024-04" db="EMBL/GenBank/DDBJ databases">
        <authorList>
            <person name="Fracassetti M."/>
        </authorList>
    </citation>
    <scope>NUCLEOTIDE SEQUENCE [LARGE SCALE GENOMIC DNA]</scope>
</reference>
<protein>
    <submittedName>
        <fullName evidence="1">Uncharacterized protein</fullName>
    </submittedName>
</protein>
<proteinExistence type="predicted"/>
<dbReference type="AlphaFoldDB" id="A0AAV2FRW3"/>